<evidence type="ECO:0000313" key="3">
    <source>
        <dbReference type="Proteomes" id="UP001151760"/>
    </source>
</evidence>
<dbReference type="EMBL" id="BQNB010010839">
    <property type="protein sequence ID" value="GJS82633.1"/>
    <property type="molecule type" value="Genomic_DNA"/>
</dbReference>
<comment type="caution">
    <text evidence="2">The sequence shown here is derived from an EMBL/GenBank/DDBJ whole genome shotgun (WGS) entry which is preliminary data.</text>
</comment>
<evidence type="ECO:0000256" key="1">
    <source>
        <dbReference type="SAM" id="MobiDB-lite"/>
    </source>
</evidence>
<protein>
    <submittedName>
        <fullName evidence="2">Uncharacterized protein</fullName>
    </submittedName>
</protein>
<reference evidence="2" key="2">
    <citation type="submission" date="2022-01" db="EMBL/GenBank/DDBJ databases">
        <authorList>
            <person name="Yamashiro T."/>
            <person name="Shiraishi A."/>
            <person name="Satake H."/>
            <person name="Nakayama K."/>
        </authorList>
    </citation>
    <scope>NUCLEOTIDE SEQUENCE</scope>
</reference>
<reference evidence="2" key="1">
    <citation type="journal article" date="2022" name="Int. J. Mol. Sci.">
        <title>Draft Genome of Tanacetum Coccineum: Genomic Comparison of Closely Related Tanacetum-Family Plants.</title>
        <authorList>
            <person name="Yamashiro T."/>
            <person name="Shiraishi A."/>
            <person name="Nakayama K."/>
            <person name="Satake H."/>
        </authorList>
    </citation>
    <scope>NUCLEOTIDE SEQUENCE</scope>
</reference>
<feature type="region of interest" description="Disordered" evidence="1">
    <location>
        <begin position="59"/>
        <end position="78"/>
    </location>
</feature>
<proteinExistence type="predicted"/>
<dbReference type="Proteomes" id="UP001151760">
    <property type="component" value="Unassembled WGS sequence"/>
</dbReference>
<keyword evidence="3" id="KW-1185">Reference proteome</keyword>
<name>A0ABQ4YXN2_9ASTR</name>
<gene>
    <name evidence="2" type="ORF">Tco_0749174</name>
</gene>
<feature type="compositionally biased region" description="Low complexity" evidence="1">
    <location>
        <begin position="59"/>
        <end position="71"/>
    </location>
</feature>
<sequence>MTPRVLPTGHTLSTGMGFVKDVLVSRRKNRLEPLIDVYDGKVDLRGWKWKFNIYSGSPTISSDDSFPSSSPMKTSDSTTKEFHDGYALFINSFTPGGDDVSS</sequence>
<accession>A0ABQ4YXN2</accession>
<organism evidence="2 3">
    <name type="scientific">Tanacetum coccineum</name>
    <dbReference type="NCBI Taxonomy" id="301880"/>
    <lineage>
        <taxon>Eukaryota</taxon>
        <taxon>Viridiplantae</taxon>
        <taxon>Streptophyta</taxon>
        <taxon>Embryophyta</taxon>
        <taxon>Tracheophyta</taxon>
        <taxon>Spermatophyta</taxon>
        <taxon>Magnoliopsida</taxon>
        <taxon>eudicotyledons</taxon>
        <taxon>Gunneridae</taxon>
        <taxon>Pentapetalae</taxon>
        <taxon>asterids</taxon>
        <taxon>campanulids</taxon>
        <taxon>Asterales</taxon>
        <taxon>Asteraceae</taxon>
        <taxon>Asteroideae</taxon>
        <taxon>Anthemideae</taxon>
        <taxon>Anthemidinae</taxon>
        <taxon>Tanacetum</taxon>
    </lineage>
</organism>
<evidence type="ECO:0000313" key="2">
    <source>
        <dbReference type="EMBL" id="GJS82633.1"/>
    </source>
</evidence>